<organism evidence="6 8">
    <name type="scientific">Dracunculus medinensis</name>
    <name type="common">Guinea worm</name>
    <dbReference type="NCBI Taxonomy" id="318479"/>
    <lineage>
        <taxon>Eukaryota</taxon>
        <taxon>Metazoa</taxon>
        <taxon>Ecdysozoa</taxon>
        <taxon>Nematoda</taxon>
        <taxon>Chromadorea</taxon>
        <taxon>Rhabditida</taxon>
        <taxon>Spirurina</taxon>
        <taxon>Dracunculoidea</taxon>
        <taxon>Dracunculidae</taxon>
        <taxon>Dracunculus</taxon>
    </lineage>
</organism>
<evidence type="ECO:0000313" key="7">
    <source>
        <dbReference type="Proteomes" id="UP000274756"/>
    </source>
</evidence>
<evidence type="ECO:0000313" key="5">
    <source>
        <dbReference type="EMBL" id="VDN59593.1"/>
    </source>
</evidence>
<reference evidence="8" key="1">
    <citation type="submission" date="2017-02" db="UniProtKB">
        <authorList>
            <consortium name="WormBaseParasite"/>
        </authorList>
    </citation>
    <scope>IDENTIFICATION</scope>
</reference>
<dbReference type="PANTHER" id="PTHR20931">
    <property type="entry name" value="TETRATRICOPEPTIDE REPEAT PROTEIN 30"/>
    <property type="match status" value="1"/>
</dbReference>
<comment type="function">
    <text evidence="3">Required for polyglutamylation of axonemal tubulin. Plays a role in anterograde intraflagellar transport (IFT), the process by which cilia precursors are transported from the base of the cilium to the site of their incorporation at the tip.</text>
</comment>
<dbReference type="Proteomes" id="UP000274756">
    <property type="component" value="Unassembled WGS sequence"/>
</dbReference>
<feature type="chain" id="PRO_5041042280" description="Tetratricopeptide repeat protein 30" evidence="4">
    <location>
        <begin position="20"/>
        <end position="164"/>
    </location>
</feature>
<keyword evidence="3" id="KW-0970">Cilium biogenesis/degradation</keyword>
<sequence>MILDLLFACNMAVVSYFQAEELMKKVENDEEIQYIDEKKKSFHLCIINLVIGTLYCSKGNYEFGISRVIKALEPFDEKLGTDTWYYSKRCLVSAIENLSKHIISIRDSIIDDCLHFLEQCEIFGKQIPTVINGPLMDPRLENAKSTVTYEARLLRALLLEVVNY</sequence>
<dbReference type="AlphaFoldDB" id="A0A0N4UG56"/>
<dbReference type="EMBL" id="UYYG01001185">
    <property type="protein sequence ID" value="VDN59593.1"/>
    <property type="molecule type" value="Genomic_DNA"/>
</dbReference>
<evidence type="ECO:0000313" key="6">
    <source>
        <dbReference type="Proteomes" id="UP000038040"/>
    </source>
</evidence>
<dbReference type="WBParaSite" id="DME_0000645501-mRNA-1">
    <property type="protein sequence ID" value="DME_0000645501-mRNA-1"/>
    <property type="gene ID" value="DME_0000645501"/>
</dbReference>
<accession>A0A0N4UG56</accession>
<keyword evidence="3" id="KW-0966">Cell projection</keyword>
<dbReference type="OrthoDB" id="10249577at2759"/>
<dbReference type="GO" id="GO:0042073">
    <property type="term" value="P:intraciliary transport"/>
    <property type="evidence" value="ECO:0007669"/>
    <property type="project" value="UniProtKB-UniRule"/>
</dbReference>
<keyword evidence="1" id="KW-0677">Repeat</keyword>
<dbReference type="InterPro" id="IPR039941">
    <property type="entry name" value="TT30"/>
</dbReference>
<evidence type="ECO:0000256" key="1">
    <source>
        <dbReference type="ARBA" id="ARBA00022737"/>
    </source>
</evidence>
<keyword evidence="7" id="KW-1185">Reference proteome</keyword>
<keyword evidence="4" id="KW-0732">Signal</keyword>
<evidence type="ECO:0000256" key="2">
    <source>
        <dbReference type="ARBA" id="ARBA00022803"/>
    </source>
</evidence>
<gene>
    <name evidence="5" type="ORF">DME_LOCUS9566</name>
</gene>
<protein>
    <recommendedName>
        <fullName evidence="3">Tetratricopeptide repeat protein 30</fullName>
    </recommendedName>
</protein>
<proteinExistence type="inferred from homology"/>
<keyword evidence="2 3" id="KW-0802">TPR repeat</keyword>
<dbReference type="PANTHER" id="PTHR20931:SF0">
    <property type="entry name" value="TETRATRICOPEPTIDE REPEAT PROTEIN 30"/>
    <property type="match status" value="1"/>
</dbReference>
<evidence type="ECO:0000256" key="4">
    <source>
        <dbReference type="SAM" id="SignalP"/>
    </source>
</evidence>
<dbReference type="Proteomes" id="UP000038040">
    <property type="component" value="Unplaced"/>
</dbReference>
<evidence type="ECO:0000313" key="8">
    <source>
        <dbReference type="WBParaSite" id="DME_0000645501-mRNA-1"/>
    </source>
</evidence>
<keyword evidence="3" id="KW-0969">Cilium</keyword>
<comment type="subcellular location">
    <subcellularLocation>
        <location evidence="3">Cell projection</location>
        <location evidence="3">Cilium</location>
    </subcellularLocation>
</comment>
<name>A0A0N4UG56_DRAME</name>
<comment type="similarity">
    <text evidence="3">Belongs to the TTC30/dfy-1/fleer family.</text>
</comment>
<evidence type="ECO:0000256" key="3">
    <source>
        <dbReference type="RuleBase" id="RU367070"/>
    </source>
</evidence>
<feature type="signal peptide" evidence="4">
    <location>
        <begin position="1"/>
        <end position="19"/>
    </location>
</feature>
<reference evidence="5 7" key="2">
    <citation type="submission" date="2018-11" db="EMBL/GenBank/DDBJ databases">
        <authorList>
            <consortium name="Pathogen Informatics"/>
        </authorList>
    </citation>
    <scope>NUCLEOTIDE SEQUENCE [LARGE SCALE GENOMIC DNA]</scope>
</reference>
<dbReference type="GO" id="GO:0120170">
    <property type="term" value="F:intraciliary transport particle B binding"/>
    <property type="evidence" value="ECO:0007669"/>
    <property type="project" value="TreeGrafter"/>
</dbReference>
<dbReference type="GO" id="GO:0005879">
    <property type="term" value="C:axonemal microtubule"/>
    <property type="evidence" value="ECO:0007669"/>
    <property type="project" value="UniProtKB-UniRule"/>
</dbReference>
<dbReference type="STRING" id="318479.A0A0N4UG56"/>
<dbReference type="GO" id="GO:0030992">
    <property type="term" value="C:intraciliary transport particle B"/>
    <property type="evidence" value="ECO:0007669"/>
    <property type="project" value="TreeGrafter"/>
</dbReference>